<sequence length="33" mass="3790">MGVTEFPDEFLRTPKTTIQGGVLRINVNNNHYQ</sequence>
<reference evidence="1 2" key="1">
    <citation type="submission" date="2016-03" db="EMBL/GenBank/DDBJ databases">
        <title>Genome Sequence and Comparative Pathogenic Determinants of Uropathogenic Escherichia coli O25b:H4, a Clinical Isolate from Saudi Arabia.</title>
        <authorList>
            <person name="Alyamani E.A.J."/>
            <person name="Khiyami M.A."/>
            <person name="Booq R.Y."/>
            <person name="Bahwerth F.S."/>
            <person name="Vaisvil B."/>
            <person name="Schmitt D.P."/>
            <person name="Kapatral V."/>
        </authorList>
    </citation>
    <scope>NUCLEOTIDE SEQUENCE [LARGE SCALE GENOMIC DNA]</scope>
    <source>
        <strain evidence="1 2">O25b:H4</strain>
    </source>
</reference>
<evidence type="ECO:0000313" key="1">
    <source>
        <dbReference type="EMBL" id="ANK02090.1"/>
    </source>
</evidence>
<protein>
    <submittedName>
        <fullName evidence="1">Uncharacterized protein</fullName>
    </submittedName>
</protein>
<dbReference type="AlphaFoldDB" id="A0A192C851"/>
<dbReference type="Proteomes" id="UP000183316">
    <property type="component" value="Chromosome"/>
</dbReference>
<evidence type="ECO:0000313" key="2">
    <source>
        <dbReference type="Proteomes" id="UP000183316"/>
    </source>
</evidence>
<gene>
    <name evidence="1" type="ORF">WLH_00829</name>
</gene>
<dbReference type="EMBL" id="CP015085">
    <property type="protein sequence ID" value="ANK02090.1"/>
    <property type="molecule type" value="Genomic_DNA"/>
</dbReference>
<name>A0A192C851_ECO25</name>
<organism evidence="1 2">
    <name type="scientific">Escherichia coli O25b:H4</name>
    <dbReference type="NCBI Taxonomy" id="941280"/>
    <lineage>
        <taxon>Bacteria</taxon>
        <taxon>Pseudomonadati</taxon>
        <taxon>Pseudomonadota</taxon>
        <taxon>Gammaproteobacteria</taxon>
        <taxon>Enterobacterales</taxon>
        <taxon>Enterobacteriaceae</taxon>
        <taxon>Escherichia</taxon>
    </lineage>
</organism>
<accession>A0A192C851</accession>
<proteinExistence type="predicted"/>